<dbReference type="InterPro" id="IPR018311">
    <property type="entry name" value="Autoind_synth_CS"/>
</dbReference>
<dbReference type="GO" id="GO:0009372">
    <property type="term" value="P:quorum sensing"/>
    <property type="evidence" value="ECO:0007669"/>
    <property type="project" value="UniProtKB-UniRule"/>
</dbReference>
<reference evidence="9" key="1">
    <citation type="submission" date="2016-10" db="EMBL/GenBank/DDBJ databases">
        <authorList>
            <person name="Varghese N."/>
            <person name="Submissions S."/>
        </authorList>
    </citation>
    <scope>NUCLEOTIDE SEQUENCE [LARGE SCALE GENOMIC DNA]</scope>
    <source>
        <strain evidence="9">DSM 23422</strain>
    </source>
</reference>
<dbReference type="AlphaFoldDB" id="A0A1I6UIY4"/>
<keyword evidence="2 7" id="KW-0673">Quorum sensing</keyword>
<dbReference type="PANTHER" id="PTHR39322:SF1">
    <property type="entry name" value="ISOVALERYL-HOMOSERINE LACTONE SYNTHASE"/>
    <property type="match status" value="1"/>
</dbReference>
<protein>
    <recommendedName>
        <fullName evidence="1">acyl-homoserine-lactone synthase</fullName>
        <ecNumber evidence="1">2.3.1.184</ecNumber>
    </recommendedName>
</protein>
<evidence type="ECO:0000256" key="1">
    <source>
        <dbReference type="ARBA" id="ARBA00012340"/>
    </source>
</evidence>
<dbReference type="Proteomes" id="UP000199239">
    <property type="component" value="Unassembled WGS sequence"/>
</dbReference>
<dbReference type="PROSITE" id="PS00949">
    <property type="entry name" value="AUTOINDUCER_SYNTH_1"/>
    <property type="match status" value="1"/>
</dbReference>
<evidence type="ECO:0000256" key="2">
    <source>
        <dbReference type="ARBA" id="ARBA00022654"/>
    </source>
</evidence>
<dbReference type="RefSeq" id="WP_093916931.1">
    <property type="nucleotide sequence ID" value="NZ_FPAJ01000004.1"/>
</dbReference>
<dbReference type="InterPro" id="IPR016181">
    <property type="entry name" value="Acyl_CoA_acyltransferase"/>
</dbReference>
<evidence type="ECO:0000313" key="9">
    <source>
        <dbReference type="Proteomes" id="UP000199239"/>
    </source>
</evidence>
<dbReference type="InterPro" id="IPR001690">
    <property type="entry name" value="Autoind_synthase"/>
</dbReference>
<evidence type="ECO:0000256" key="6">
    <source>
        <dbReference type="ARBA" id="ARBA00048576"/>
    </source>
</evidence>
<keyword evidence="3" id="KW-0808">Transferase</keyword>
<evidence type="ECO:0000256" key="5">
    <source>
        <dbReference type="ARBA" id="ARBA00022929"/>
    </source>
</evidence>
<gene>
    <name evidence="8" type="ORF">SAMN04488040_2765</name>
</gene>
<dbReference type="Pfam" id="PF00765">
    <property type="entry name" value="Autoind_synth"/>
    <property type="match status" value="1"/>
</dbReference>
<accession>A0A1I6UIY4</accession>
<dbReference type="EC" id="2.3.1.184" evidence="1"/>
<comment type="similarity">
    <text evidence="7">Belongs to the autoinducer synthase family.</text>
</comment>
<name>A0A1I6UIY4_9RHOB</name>
<dbReference type="STRING" id="394264.SAMN04488040_2765"/>
<evidence type="ECO:0000313" key="8">
    <source>
        <dbReference type="EMBL" id="SFT01436.1"/>
    </source>
</evidence>
<proteinExistence type="inferred from homology"/>
<dbReference type="OrthoDB" id="6169313at2"/>
<dbReference type="SUPFAM" id="SSF55729">
    <property type="entry name" value="Acyl-CoA N-acyltransferases (Nat)"/>
    <property type="match status" value="1"/>
</dbReference>
<keyword evidence="4" id="KW-0949">S-adenosyl-L-methionine</keyword>
<sequence>MGFHKVKTIDEAESVKLNVSSKQQSNARDVPPALPSIVTRIDETIVSASNQHRYGQLYTDNLRARKAVFIDQKSWELPHTDGMEFDQYDTPQSRSVVIHEYGRVLAGVRLLPTTARCGCYSYMLRDAQLGLLPNIPEHVLYERAPVMPHVWEATRLFLTKDEPAERRLFIQTKLIKAMARAATEQGATHVIGIVPAVFQRWMNRLGLNALPMGPKLNIGGDHTQAAVMHVAGQAA</sequence>
<comment type="catalytic activity">
    <reaction evidence="6">
        <text>a fatty acyl-[ACP] + S-adenosyl-L-methionine = an N-acyl-L-homoserine lactone + S-methyl-5'-thioadenosine + holo-[ACP] + H(+)</text>
        <dbReference type="Rhea" id="RHEA:10096"/>
        <dbReference type="Rhea" id="RHEA-COMP:9685"/>
        <dbReference type="Rhea" id="RHEA-COMP:14125"/>
        <dbReference type="ChEBI" id="CHEBI:15378"/>
        <dbReference type="ChEBI" id="CHEBI:17509"/>
        <dbReference type="ChEBI" id="CHEBI:55474"/>
        <dbReference type="ChEBI" id="CHEBI:59789"/>
        <dbReference type="ChEBI" id="CHEBI:64479"/>
        <dbReference type="ChEBI" id="CHEBI:138651"/>
        <dbReference type="EC" id="2.3.1.184"/>
    </reaction>
</comment>
<dbReference type="Gene3D" id="3.40.630.30">
    <property type="match status" value="1"/>
</dbReference>
<dbReference type="GO" id="GO:0061579">
    <property type="term" value="F:N-acyl homoserine lactone synthase activity"/>
    <property type="evidence" value="ECO:0007669"/>
    <property type="project" value="UniProtKB-EC"/>
</dbReference>
<evidence type="ECO:0000256" key="7">
    <source>
        <dbReference type="PROSITE-ProRule" id="PRU00533"/>
    </source>
</evidence>
<keyword evidence="9" id="KW-1185">Reference proteome</keyword>
<dbReference type="EMBL" id="FPAJ01000004">
    <property type="protein sequence ID" value="SFT01436.1"/>
    <property type="molecule type" value="Genomic_DNA"/>
</dbReference>
<keyword evidence="5 7" id="KW-0071">Autoinducer synthesis</keyword>
<dbReference type="PROSITE" id="PS51187">
    <property type="entry name" value="AUTOINDUCER_SYNTH_2"/>
    <property type="match status" value="1"/>
</dbReference>
<dbReference type="GO" id="GO:0007165">
    <property type="term" value="P:signal transduction"/>
    <property type="evidence" value="ECO:0007669"/>
    <property type="project" value="TreeGrafter"/>
</dbReference>
<evidence type="ECO:0000256" key="4">
    <source>
        <dbReference type="ARBA" id="ARBA00022691"/>
    </source>
</evidence>
<evidence type="ECO:0000256" key="3">
    <source>
        <dbReference type="ARBA" id="ARBA00022679"/>
    </source>
</evidence>
<organism evidence="8 9">
    <name type="scientific">Sulfitobacter marinus</name>
    <dbReference type="NCBI Taxonomy" id="394264"/>
    <lineage>
        <taxon>Bacteria</taxon>
        <taxon>Pseudomonadati</taxon>
        <taxon>Pseudomonadota</taxon>
        <taxon>Alphaproteobacteria</taxon>
        <taxon>Rhodobacterales</taxon>
        <taxon>Roseobacteraceae</taxon>
        <taxon>Sulfitobacter</taxon>
    </lineage>
</organism>
<dbReference type="PANTHER" id="PTHR39322">
    <property type="entry name" value="ACYL-HOMOSERINE-LACTONE SYNTHASE"/>
    <property type="match status" value="1"/>
</dbReference>